<evidence type="ECO:0000256" key="1">
    <source>
        <dbReference type="SAM" id="Phobius"/>
    </source>
</evidence>
<feature type="transmembrane region" description="Helical" evidence="1">
    <location>
        <begin position="120"/>
        <end position="136"/>
    </location>
</feature>
<keyword evidence="1" id="KW-1133">Transmembrane helix</keyword>
<feature type="transmembrane region" description="Helical" evidence="1">
    <location>
        <begin position="194"/>
        <end position="215"/>
    </location>
</feature>
<accession>A0A7X2XFY1</accession>
<dbReference type="Proteomes" id="UP000443070">
    <property type="component" value="Unassembled WGS sequence"/>
</dbReference>
<feature type="transmembrane region" description="Helical" evidence="1">
    <location>
        <begin position="304"/>
        <end position="322"/>
    </location>
</feature>
<dbReference type="RefSeq" id="WP_155164002.1">
    <property type="nucleotide sequence ID" value="NZ_WNBG01000004.1"/>
</dbReference>
<feature type="transmembrane region" description="Helical" evidence="1">
    <location>
        <begin position="245"/>
        <end position="264"/>
    </location>
</feature>
<sequence length="380" mass="41076">MKNKFVYLVTIILAVLYLAAGHYFAVQGLSFFKEKSPTDVVEARVVKLLPAAAGAKFEQIRFEAELLSGRQEGVKVTAAQNKAGSFAVGRDVAVGDKVLLLPGQSSQGEWSYAEHLRSNVLMWLFAVFALSIIAFGRMQGVNTLISLIFCCLSIFAVFVPAILSGKNVYCWTILTCAFIVVTNLLLVNGISRKTVATILGCIGGLVIAALISASADSFLQLTGLVDEDSMYLLFLNPADPVDLKAIIFSAIIIGALGAIMDVAMDIASALNELAATTAEPTRKMLLQAGNNIGRDILGMMSNTLILAYIGGSLTIVLLFFAYNHSLLYLLNKEMVVVEILQAVIGSFGILFTIPFTSFICSRLYVKKAGRRYKSGLENKR</sequence>
<dbReference type="InterPro" id="IPR012507">
    <property type="entry name" value="YibE_F"/>
</dbReference>
<organism evidence="2 5">
    <name type="scientific">Phascolarctobacterium faecium</name>
    <dbReference type="NCBI Taxonomy" id="33025"/>
    <lineage>
        <taxon>Bacteria</taxon>
        <taxon>Bacillati</taxon>
        <taxon>Bacillota</taxon>
        <taxon>Negativicutes</taxon>
        <taxon>Acidaminococcales</taxon>
        <taxon>Acidaminococcaceae</taxon>
        <taxon>Phascolarctobacterium</taxon>
    </lineage>
</organism>
<comment type="caution">
    <text evidence="2">The sequence shown here is derived from an EMBL/GenBank/DDBJ whole genome shotgun (WGS) entry which is preliminary data.</text>
</comment>
<keyword evidence="4" id="KW-1185">Reference proteome</keyword>
<reference evidence="4 5" key="1">
    <citation type="journal article" date="2019" name="Nat. Med.">
        <title>A library of human gut bacterial isolates paired with longitudinal multiomics data enables mechanistic microbiome research.</title>
        <authorList>
            <person name="Poyet M."/>
            <person name="Groussin M."/>
            <person name="Gibbons S.M."/>
            <person name="Avila-Pacheco J."/>
            <person name="Jiang X."/>
            <person name="Kearney S.M."/>
            <person name="Perrotta A.R."/>
            <person name="Berdy B."/>
            <person name="Zhao S."/>
            <person name="Lieberman T.D."/>
            <person name="Swanson P.K."/>
            <person name="Smith M."/>
            <person name="Roesemann S."/>
            <person name="Alexander J.E."/>
            <person name="Rich S.A."/>
            <person name="Livny J."/>
            <person name="Vlamakis H."/>
            <person name="Clish C."/>
            <person name="Bullock K."/>
            <person name="Deik A."/>
            <person name="Scott J."/>
            <person name="Pierce K.A."/>
            <person name="Xavier R.J."/>
            <person name="Alm E.J."/>
        </authorList>
    </citation>
    <scope>NUCLEOTIDE SEQUENCE [LARGE SCALE GENOMIC DNA]</scope>
    <source>
        <strain evidence="2 5">BIOML-A13</strain>
        <strain evidence="3 4">BIOML-A3</strain>
    </source>
</reference>
<name>A0A7X2XFY1_9FIRM</name>
<evidence type="ECO:0000313" key="3">
    <source>
        <dbReference type="EMBL" id="MTU04047.1"/>
    </source>
</evidence>
<dbReference type="OrthoDB" id="5753718at2"/>
<evidence type="ECO:0000313" key="4">
    <source>
        <dbReference type="Proteomes" id="UP000443070"/>
    </source>
</evidence>
<keyword evidence="1" id="KW-0812">Transmembrane</keyword>
<feature type="transmembrane region" description="Helical" evidence="1">
    <location>
        <begin position="5"/>
        <end position="25"/>
    </location>
</feature>
<dbReference type="PANTHER" id="PTHR41771">
    <property type="entry name" value="MEMBRANE PROTEIN-RELATED"/>
    <property type="match status" value="1"/>
</dbReference>
<dbReference type="AlphaFoldDB" id="A0A7X2XFY1"/>
<dbReference type="Pfam" id="PF07907">
    <property type="entry name" value="YibE_F"/>
    <property type="match status" value="1"/>
</dbReference>
<dbReference type="EMBL" id="WNBW01000004">
    <property type="protein sequence ID" value="MTU04047.1"/>
    <property type="molecule type" value="Genomic_DNA"/>
</dbReference>
<dbReference type="EMBL" id="WNBM01000004">
    <property type="protein sequence ID" value="MTT75984.1"/>
    <property type="molecule type" value="Genomic_DNA"/>
</dbReference>
<feature type="transmembrane region" description="Helical" evidence="1">
    <location>
        <begin position="143"/>
        <end position="163"/>
    </location>
</feature>
<keyword evidence="1" id="KW-0472">Membrane</keyword>
<feature type="transmembrane region" description="Helical" evidence="1">
    <location>
        <begin position="342"/>
        <end position="365"/>
    </location>
</feature>
<protein>
    <submittedName>
        <fullName evidence="2">YibE/F family protein</fullName>
    </submittedName>
</protein>
<dbReference type="PANTHER" id="PTHR41771:SF1">
    <property type="entry name" value="MEMBRANE PROTEIN"/>
    <property type="match status" value="1"/>
</dbReference>
<evidence type="ECO:0000313" key="5">
    <source>
        <dbReference type="Proteomes" id="UP000484547"/>
    </source>
</evidence>
<feature type="transmembrane region" description="Helical" evidence="1">
    <location>
        <begin position="169"/>
        <end position="187"/>
    </location>
</feature>
<gene>
    <name evidence="2" type="ORF">GMD11_06895</name>
    <name evidence="3" type="ORF">GMD18_06545</name>
</gene>
<proteinExistence type="predicted"/>
<dbReference type="Proteomes" id="UP000484547">
    <property type="component" value="Unassembled WGS sequence"/>
</dbReference>
<evidence type="ECO:0000313" key="2">
    <source>
        <dbReference type="EMBL" id="MTT75984.1"/>
    </source>
</evidence>